<dbReference type="EMBL" id="CP010086">
    <property type="protein sequence ID" value="AJH01994.1"/>
    <property type="molecule type" value="Genomic_DNA"/>
</dbReference>
<keyword evidence="5 18" id="KW-0479">Metal-binding</keyword>
<evidence type="ECO:0000256" key="15">
    <source>
        <dbReference type="ARBA" id="ARBA00048238"/>
    </source>
</evidence>
<keyword evidence="6 17" id="KW-0547">Nucleotide-binding</keyword>
<evidence type="ECO:0000259" key="20">
    <source>
        <dbReference type="PROSITE" id="PS51383"/>
    </source>
</evidence>
<feature type="binding site" evidence="18">
    <location>
        <position position="166"/>
    </location>
    <ligand>
        <name>K(+)</name>
        <dbReference type="ChEBI" id="CHEBI:29103"/>
    </ligand>
</feature>
<accession>A0A0B5QYB8</accession>
<dbReference type="Gene3D" id="3.40.50.10260">
    <property type="entry name" value="YjeF N-terminal domain"/>
    <property type="match status" value="1"/>
</dbReference>
<comment type="catalytic activity">
    <reaction evidence="1 18 19">
        <text>(6R)-NADHX = (6S)-NADHX</text>
        <dbReference type="Rhea" id="RHEA:32215"/>
        <dbReference type="ChEBI" id="CHEBI:64074"/>
        <dbReference type="ChEBI" id="CHEBI:64075"/>
        <dbReference type="EC" id="5.1.99.6"/>
    </reaction>
</comment>
<dbReference type="PROSITE" id="PS51385">
    <property type="entry name" value="YJEF_N"/>
    <property type="match status" value="1"/>
</dbReference>
<organism evidence="22 24">
    <name type="scientific">Clostridium beijerinckii</name>
    <name type="common">Clostridium MP</name>
    <dbReference type="NCBI Taxonomy" id="1520"/>
    <lineage>
        <taxon>Bacteria</taxon>
        <taxon>Bacillati</taxon>
        <taxon>Bacillota</taxon>
        <taxon>Clostridia</taxon>
        <taxon>Eubacteriales</taxon>
        <taxon>Clostridiaceae</taxon>
        <taxon>Clostridium</taxon>
    </lineage>
</organism>
<evidence type="ECO:0000256" key="9">
    <source>
        <dbReference type="ARBA" id="ARBA00022958"/>
    </source>
</evidence>
<keyword evidence="10 17" id="KW-0520">NAD</keyword>
<dbReference type="HAMAP" id="MF_01966">
    <property type="entry name" value="NADHX_epimerase"/>
    <property type="match status" value="1"/>
</dbReference>
<evidence type="ECO:0000256" key="3">
    <source>
        <dbReference type="ARBA" id="ARBA00006001"/>
    </source>
</evidence>
<evidence type="ECO:0000256" key="6">
    <source>
        <dbReference type="ARBA" id="ARBA00022741"/>
    </source>
</evidence>
<dbReference type="InterPro" id="IPR030677">
    <property type="entry name" value="Nnr"/>
</dbReference>
<keyword evidence="9 18" id="KW-0630">Potassium</keyword>
<dbReference type="EC" id="5.1.99.6" evidence="19"/>
<dbReference type="Pfam" id="PF03853">
    <property type="entry name" value="YjeF_N"/>
    <property type="match status" value="1"/>
</dbReference>
<dbReference type="SUPFAM" id="SSF53613">
    <property type="entry name" value="Ribokinase-like"/>
    <property type="match status" value="1"/>
</dbReference>
<dbReference type="Pfam" id="PF01256">
    <property type="entry name" value="Carb_kinase"/>
    <property type="match status" value="1"/>
</dbReference>
<feature type="binding site" evidence="17">
    <location>
        <position position="377"/>
    </location>
    <ligand>
        <name>(6S)-NADPHX</name>
        <dbReference type="ChEBI" id="CHEBI:64076"/>
    </ligand>
</feature>
<evidence type="ECO:0000256" key="14">
    <source>
        <dbReference type="ARBA" id="ARBA00025153"/>
    </source>
</evidence>
<evidence type="ECO:0000256" key="7">
    <source>
        <dbReference type="ARBA" id="ARBA00022840"/>
    </source>
</evidence>
<keyword evidence="7 17" id="KW-0067">ATP-binding</keyword>
<evidence type="ECO:0000313" key="23">
    <source>
        <dbReference type="EMBL" id="NSB12260.1"/>
    </source>
</evidence>
<evidence type="ECO:0000256" key="2">
    <source>
        <dbReference type="ARBA" id="ARBA00000909"/>
    </source>
</evidence>
<dbReference type="PANTHER" id="PTHR12592">
    <property type="entry name" value="ATP-DEPENDENT (S)-NAD(P)H-HYDRATE DEHYDRATASE FAMILY MEMBER"/>
    <property type="match status" value="1"/>
</dbReference>
<dbReference type="InterPro" id="IPR036652">
    <property type="entry name" value="YjeF_N_dom_sf"/>
</dbReference>
<dbReference type="InterPro" id="IPR029056">
    <property type="entry name" value="Ribokinase-like"/>
</dbReference>
<dbReference type="OrthoDB" id="9806925at2"/>
<reference evidence="23" key="3">
    <citation type="submission" date="2020-06" db="EMBL/GenBank/DDBJ databases">
        <title>Genomic insights into acetone-butanol-ethanol (ABE) fermentation by sequencing solventogenic clostridia strains.</title>
        <authorList>
            <person name="Brown S."/>
        </authorList>
    </citation>
    <scope>NUCLEOTIDE SEQUENCE</scope>
    <source>
        <strain evidence="23">DJ123</strain>
    </source>
</reference>
<dbReference type="KEGG" id="cbei:LF65_05479"/>
<feature type="binding site" evidence="17">
    <location>
        <position position="443"/>
    </location>
    <ligand>
        <name>(6S)-NADPHX</name>
        <dbReference type="ChEBI" id="CHEBI:64076"/>
    </ligand>
</feature>
<evidence type="ECO:0000256" key="12">
    <source>
        <dbReference type="ARBA" id="ARBA00023239"/>
    </source>
</evidence>
<dbReference type="EC" id="4.2.1.136" evidence="19"/>
<feature type="binding site" evidence="18">
    <location>
        <begin position="134"/>
        <end position="140"/>
    </location>
    <ligand>
        <name>(6S)-NADPHX</name>
        <dbReference type="ChEBI" id="CHEBI:64076"/>
    </ligand>
</feature>
<reference evidence="22" key="2">
    <citation type="submission" date="2016-02" db="EMBL/GenBank/DDBJ databases">
        <title>Genome sequence of Clostridium beijerinckii strain 59B.</title>
        <authorList>
            <person name="Little G.T."/>
            <person name="Minton N.P."/>
        </authorList>
    </citation>
    <scope>NUCLEOTIDE SEQUENCE</scope>
    <source>
        <strain evidence="22">NCIMB 14988</strain>
    </source>
</reference>
<evidence type="ECO:0000256" key="8">
    <source>
        <dbReference type="ARBA" id="ARBA00022857"/>
    </source>
</evidence>
<feature type="binding site" evidence="17">
    <location>
        <position position="265"/>
    </location>
    <ligand>
        <name>(6S)-NADPHX</name>
        <dbReference type="ChEBI" id="CHEBI:64076"/>
    </ligand>
</feature>
<keyword evidence="11 18" id="KW-0413">Isomerase</keyword>
<feature type="domain" description="YjeF N-terminal" evidence="21">
    <location>
        <begin position="10"/>
        <end position="220"/>
    </location>
</feature>
<dbReference type="PROSITE" id="PS51383">
    <property type="entry name" value="YJEF_C_3"/>
    <property type="match status" value="1"/>
</dbReference>
<dbReference type="STRING" id="1520.LF65_05479"/>
<dbReference type="GO" id="GO:0052856">
    <property type="term" value="F:NAD(P)HX epimerase activity"/>
    <property type="evidence" value="ECO:0007669"/>
    <property type="project" value="UniProtKB-UniRule"/>
</dbReference>
<comment type="catalytic activity">
    <reaction evidence="16 17 19">
        <text>(6S)-NADPHX + ADP = AMP + phosphate + NADPH + H(+)</text>
        <dbReference type="Rhea" id="RHEA:32235"/>
        <dbReference type="ChEBI" id="CHEBI:15378"/>
        <dbReference type="ChEBI" id="CHEBI:43474"/>
        <dbReference type="ChEBI" id="CHEBI:57783"/>
        <dbReference type="ChEBI" id="CHEBI:64076"/>
        <dbReference type="ChEBI" id="CHEBI:456215"/>
        <dbReference type="ChEBI" id="CHEBI:456216"/>
        <dbReference type="EC" id="4.2.1.136"/>
    </reaction>
</comment>
<feature type="binding site" evidence="17">
    <location>
        <begin position="414"/>
        <end position="418"/>
    </location>
    <ligand>
        <name>AMP</name>
        <dbReference type="ChEBI" id="CHEBI:456215"/>
    </ligand>
</feature>
<dbReference type="GO" id="GO:0046872">
    <property type="term" value="F:metal ion binding"/>
    <property type="evidence" value="ECO:0007669"/>
    <property type="project" value="UniProtKB-UniRule"/>
</dbReference>
<comment type="cofactor">
    <cofactor evidence="18 19">
        <name>K(+)</name>
        <dbReference type="ChEBI" id="CHEBI:29103"/>
    </cofactor>
    <text evidence="18 19">Binds 1 potassium ion per subunit.</text>
</comment>
<dbReference type="CDD" id="cd01171">
    <property type="entry name" value="YXKO-related"/>
    <property type="match status" value="1"/>
</dbReference>
<comment type="catalytic activity">
    <reaction evidence="15 17 19">
        <text>(6S)-NADHX + ADP = AMP + phosphate + NADH + H(+)</text>
        <dbReference type="Rhea" id="RHEA:32223"/>
        <dbReference type="ChEBI" id="CHEBI:15378"/>
        <dbReference type="ChEBI" id="CHEBI:43474"/>
        <dbReference type="ChEBI" id="CHEBI:57945"/>
        <dbReference type="ChEBI" id="CHEBI:64074"/>
        <dbReference type="ChEBI" id="CHEBI:456215"/>
        <dbReference type="ChEBI" id="CHEBI:456216"/>
        <dbReference type="EC" id="4.2.1.136"/>
    </reaction>
</comment>
<dbReference type="NCBIfam" id="TIGR00197">
    <property type="entry name" value="yjeF_nterm"/>
    <property type="match status" value="1"/>
</dbReference>
<evidence type="ECO:0000313" key="22">
    <source>
        <dbReference type="EMBL" id="AJH01994.1"/>
    </source>
</evidence>
<feature type="binding site" evidence="18">
    <location>
        <position position="163"/>
    </location>
    <ligand>
        <name>(6S)-NADPHX</name>
        <dbReference type="ChEBI" id="CHEBI:64076"/>
    </ligand>
</feature>
<dbReference type="Proteomes" id="UP000822184">
    <property type="component" value="Unassembled WGS sequence"/>
</dbReference>
<comment type="caution">
    <text evidence="18">Lacks conserved residue(s) required for the propagation of feature annotation.</text>
</comment>
<dbReference type="SUPFAM" id="SSF64153">
    <property type="entry name" value="YjeF N-terminal domain-like"/>
    <property type="match status" value="1"/>
</dbReference>
<name>A0A0B5QYB8_CLOBE</name>
<comment type="subunit">
    <text evidence="17">Homotetramer.</text>
</comment>
<feature type="binding site" evidence="18">
    <location>
        <position position="56"/>
    </location>
    <ligand>
        <name>K(+)</name>
        <dbReference type="ChEBI" id="CHEBI:29103"/>
    </ligand>
</feature>
<comment type="catalytic activity">
    <reaction evidence="2 18 19">
        <text>(6R)-NADPHX = (6S)-NADPHX</text>
        <dbReference type="Rhea" id="RHEA:32227"/>
        <dbReference type="ChEBI" id="CHEBI:64076"/>
        <dbReference type="ChEBI" id="CHEBI:64077"/>
        <dbReference type="EC" id="5.1.99.6"/>
    </reaction>
</comment>
<dbReference type="GO" id="GO:0005524">
    <property type="term" value="F:ATP binding"/>
    <property type="evidence" value="ECO:0007669"/>
    <property type="project" value="UniProtKB-UniRule"/>
</dbReference>
<dbReference type="InterPro" id="IPR004443">
    <property type="entry name" value="YjeF_N_dom"/>
</dbReference>
<comment type="function">
    <text evidence="17">Catalyzes the dehydration of the S-form of NAD(P)HX at the expense of ADP, which is converted to AMP. Together with NAD(P)HX epimerase, which catalyzes the epimerization of the S- and R-forms, the enzyme allows the repair of both epimers of NAD(P)HX, a damaged form of NAD(P)H that is a result of enzymatic or heat-dependent hydration.</text>
</comment>
<keyword evidence="12 17" id="KW-0456">Lyase</keyword>
<dbReference type="RefSeq" id="WP_017212236.1">
    <property type="nucleotide sequence ID" value="NZ_BKAK01000050.1"/>
</dbReference>
<dbReference type="PANTHER" id="PTHR12592:SF0">
    <property type="entry name" value="ATP-DEPENDENT (S)-NAD(P)H-HYDRATE DEHYDRATASE"/>
    <property type="match status" value="1"/>
</dbReference>
<feature type="binding site" evidence="17">
    <location>
        <position position="442"/>
    </location>
    <ligand>
        <name>AMP</name>
        <dbReference type="ChEBI" id="CHEBI:456215"/>
    </ligand>
</feature>
<dbReference type="GO" id="GO:0046496">
    <property type="term" value="P:nicotinamide nucleotide metabolic process"/>
    <property type="evidence" value="ECO:0007669"/>
    <property type="project" value="UniProtKB-UniRule"/>
</dbReference>
<dbReference type="InterPro" id="IPR000631">
    <property type="entry name" value="CARKD"/>
</dbReference>
<gene>
    <name evidence="18" type="primary">nnrE</name>
    <name evidence="17" type="synonym">nnrD</name>
    <name evidence="23" type="ORF">BCD95_000519</name>
    <name evidence="22" type="ORF">LF65_05479</name>
</gene>
<comment type="similarity">
    <text evidence="4 19">In the C-terminal section; belongs to the NnrD/CARKD family.</text>
</comment>
<evidence type="ECO:0000256" key="4">
    <source>
        <dbReference type="ARBA" id="ARBA00009524"/>
    </source>
</evidence>
<feature type="binding site" evidence="18">
    <location>
        <begin position="55"/>
        <end position="59"/>
    </location>
    <ligand>
        <name>(6S)-NADPHX</name>
        <dbReference type="ChEBI" id="CHEBI:64076"/>
    </ligand>
</feature>
<dbReference type="GeneID" id="66347743"/>
<feature type="binding site" evidence="17">
    <location>
        <position position="326"/>
    </location>
    <ligand>
        <name>(6S)-NADPHX</name>
        <dbReference type="ChEBI" id="CHEBI:64076"/>
    </ligand>
</feature>
<evidence type="ECO:0000259" key="21">
    <source>
        <dbReference type="PROSITE" id="PS51385"/>
    </source>
</evidence>
<evidence type="ECO:0000256" key="18">
    <source>
        <dbReference type="HAMAP-Rule" id="MF_01966"/>
    </source>
</evidence>
<evidence type="ECO:0000256" key="5">
    <source>
        <dbReference type="ARBA" id="ARBA00022723"/>
    </source>
</evidence>
<comment type="similarity">
    <text evidence="17">Belongs to the NnrD/CARKD family.</text>
</comment>
<reference evidence="24" key="1">
    <citation type="submission" date="2014-12" db="EMBL/GenBank/DDBJ databases">
        <title>Genome sequence of Clostridium beijerinckii strain 59B.</title>
        <authorList>
            <person name="Little G.T."/>
            <person name="Minton N.P."/>
        </authorList>
    </citation>
    <scope>NUCLEOTIDE SEQUENCE [LARGE SCALE GENOMIC DNA]</scope>
    <source>
        <strain evidence="24">59B</strain>
    </source>
</reference>
<evidence type="ECO:0000256" key="19">
    <source>
        <dbReference type="PIRNR" id="PIRNR017184"/>
    </source>
</evidence>
<comment type="similarity">
    <text evidence="3 19">In the N-terminal section; belongs to the NnrE/AIBP family.</text>
</comment>
<dbReference type="AlphaFoldDB" id="A0A0B5QYB8"/>
<evidence type="ECO:0000256" key="10">
    <source>
        <dbReference type="ARBA" id="ARBA00023027"/>
    </source>
</evidence>
<evidence type="ECO:0000313" key="24">
    <source>
        <dbReference type="Proteomes" id="UP000031866"/>
    </source>
</evidence>
<evidence type="ECO:0000256" key="13">
    <source>
        <dbReference type="ARBA" id="ARBA00023268"/>
    </source>
</evidence>
<evidence type="ECO:0000256" key="1">
    <source>
        <dbReference type="ARBA" id="ARBA00000013"/>
    </source>
</evidence>
<dbReference type="EMBL" id="JABTDW010000001">
    <property type="protein sequence ID" value="NSB12260.1"/>
    <property type="molecule type" value="Genomic_DNA"/>
</dbReference>
<evidence type="ECO:0000256" key="11">
    <source>
        <dbReference type="ARBA" id="ARBA00023235"/>
    </source>
</evidence>
<evidence type="ECO:0000256" key="17">
    <source>
        <dbReference type="HAMAP-Rule" id="MF_01965"/>
    </source>
</evidence>
<feature type="domain" description="YjeF C-terminal" evidence="20">
    <location>
        <begin position="230"/>
        <end position="500"/>
    </location>
</feature>
<comment type="function">
    <text evidence="18">Catalyzes the epimerization of the S- and R-forms of NAD(P)HX, a damaged form of NAD(P)H that is a result of enzymatic or heat-dependent hydration. This is a prerequisite for the S-specific NAD(P)H-hydrate dehydratase to allow the repair of both epimers of NAD(P)HX.</text>
</comment>
<dbReference type="Proteomes" id="UP000031866">
    <property type="component" value="Chromosome"/>
</dbReference>
<keyword evidence="13" id="KW-0511">Multifunctional enzyme</keyword>
<sequence>MLEIFSAKQCREIDRECIDYIGIPSIVLMENAAISLFGEISDKGESFLILCGKGNNGGDALALARHLILDGKKVRVYILSKDENYSQDFKINFGILEKIIEKSDILFIKSENDIDENVIRDIKDYDLLIDGIFGVGLNKDLVGMFKSIIECINLYAKFVVAIDTPSGLDCDLGIERGIAVHANITYTFEFIKQGFLDYKAIDCVGKIKILKIGIPEYIKKKNSNNFYMLEKKEYNKMLLKRQVYGHKGDYGRAVVVAGRIGFTGAAFITTECTVRAGAGLTTLACSSEVQKILSSRLTEAMTLDYEDNDNFIELIKRASSIAFGPGIGVGEREKSLLEKIISNSKCPIVIDADGISIIGENKYLLNNLKGRAIITPHPGEMARFLGMSIEDVEANRVSIAKSVAMQYGIIVLLKGYNTVISNGKEVYINPTGNSKMASGGMGDALTGIVNAFLSQGASINQAALLSAYIHGNIADKLSKQVYIVNARDIITELPKEINSIID</sequence>
<comment type="cofactor">
    <cofactor evidence="17">
        <name>Mg(2+)</name>
        <dbReference type="ChEBI" id="CHEBI:18420"/>
    </cofactor>
</comment>
<protein>
    <recommendedName>
        <fullName evidence="19">Bifunctional NAD(P)H-hydrate repair enzyme</fullName>
    </recommendedName>
    <alternativeName>
        <fullName evidence="19">Nicotinamide nucleotide repair protein</fullName>
    </alternativeName>
    <domain>
        <recommendedName>
            <fullName evidence="19">ADP-dependent (S)-NAD(P)H-hydrate dehydratase</fullName>
            <ecNumber evidence="19">4.2.1.136</ecNumber>
        </recommendedName>
        <alternativeName>
            <fullName evidence="19">ADP-dependent NAD(P)HX dehydratase</fullName>
        </alternativeName>
    </domain>
    <domain>
        <recommendedName>
            <fullName evidence="19">NAD(P)H-hydrate epimerase</fullName>
            <ecNumber evidence="19">5.1.99.6</ecNumber>
        </recommendedName>
    </domain>
</protein>
<comment type="function">
    <text evidence="14 19">Bifunctional enzyme that catalyzes the epimerization of the S- and R-forms of NAD(P)HX and the dehydration of the S-form of NAD(P)HX at the expense of ADP, which is converted to AMP. This allows the repair of both epimers of NAD(P)HX, a damaged form of NAD(P)H that is a result of enzymatic or heat-dependent hydration.</text>
</comment>
<dbReference type="Gene3D" id="3.40.1190.20">
    <property type="match status" value="1"/>
</dbReference>
<dbReference type="PIRSF" id="PIRSF017184">
    <property type="entry name" value="Nnr"/>
    <property type="match status" value="1"/>
</dbReference>
<dbReference type="NCBIfam" id="TIGR00196">
    <property type="entry name" value="yjeF_cterm"/>
    <property type="match status" value="1"/>
</dbReference>
<evidence type="ECO:0000256" key="16">
    <source>
        <dbReference type="ARBA" id="ARBA00049209"/>
    </source>
</evidence>
<dbReference type="HAMAP" id="MF_01965">
    <property type="entry name" value="NADHX_dehydratase"/>
    <property type="match status" value="1"/>
</dbReference>
<feature type="binding site" evidence="18">
    <location>
        <position position="130"/>
    </location>
    <ligand>
        <name>K(+)</name>
        <dbReference type="ChEBI" id="CHEBI:29103"/>
    </ligand>
</feature>
<dbReference type="GO" id="GO:0052855">
    <property type="term" value="F:ADP-dependent NAD(P)H-hydrate dehydratase activity"/>
    <property type="evidence" value="ECO:0007669"/>
    <property type="project" value="UniProtKB-UniRule"/>
</dbReference>
<comment type="similarity">
    <text evidence="18">Belongs to the NnrE/AIBP family.</text>
</comment>
<dbReference type="GO" id="GO:0110051">
    <property type="term" value="P:metabolite repair"/>
    <property type="evidence" value="ECO:0007669"/>
    <property type="project" value="TreeGrafter"/>
</dbReference>
<proteinExistence type="inferred from homology"/>
<keyword evidence="8 17" id="KW-0521">NADP</keyword>